<feature type="compositionally biased region" description="Low complexity" evidence="2">
    <location>
        <begin position="95"/>
        <end position="116"/>
    </location>
</feature>
<evidence type="ECO:0000256" key="1">
    <source>
        <dbReference type="ARBA" id="ARBA00038017"/>
    </source>
</evidence>
<evidence type="ECO:0000313" key="4">
    <source>
        <dbReference type="Proteomes" id="UP000824540"/>
    </source>
</evidence>
<dbReference type="EMBL" id="JAFBMS010001038">
    <property type="protein sequence ID" value="KAG9329632.1"/>
    <property type="molecule type" value="Genomic_DNA"/>
</dbReference>
<feature type="non-terminal residue" evidence="3">
    <location>
        <position position="204"/>
    </location>
</feature>
<evidence type="ECO:0000313" key="3">
    <source>
        <dbReference type="EMBL" id="KAG9329632.1"/>
    </source>
</evidence>
<gene>
    <name evidence="3" type="ORF">JZ751_003417</name>
</gene>
<dbReference type="PANTHER" id="PTHR15359:SF8">
    <property type="entry name" value="PROTEIN CBG01055"/>
    <property type="match status" value="1"/>
</dbReference>
<keyword evidence="4" id="KW-1185">Reference proteome</keyword>
<accession>A0A8T2MVZ8</accession>
<organism evidence="3 4">
    <name type="scientific">Albula glossodonta</name>
    <name type="common">roundjaw bonefish</name>
    <dbReference type="NCBI Taxonomy" id="121402"/>
    <lineage>
        <taxon>Eukaryota</taxon>
        <taxon>Metazoa</taxon>
        <taxon>Chordata</taxon>
        <taxon>Craniata</taxon>
        <taxon>Vertebrata</taxon>
        <taxon>Euteleostomi</taxon>
        <taxon>Actinopterygii</taxon>
        <taxon>Neopterygii</taxon>
        <taxon>Teleostei</taxon>
        <taxon>Albuliformes</taxon>
        <taxon>Albulidae</taxon>
        <taxon>Albula</taxon>
    </lineage>
</organism>
<protein>
    <recommendedName>
        <fullName evidence="5">Purkinje cell protein 4 like 1</fullName>
    </recommendedName>
</protein>
<reference evidence="3" key="1">
    <citation type="thesis" date="2021" institute="BYU ScholarsArchive" country="Provo, UT, USA">
        <title>Applications of and Algorithms for Genome Assembly and Genomic Analyses with an Emphasis on Marine Teleosts.</title>
        <authorList>
            <person name="Pickett B.D."/>
        </authorList>
    </citation>
    <scope>NUCLEOTIDE SEQUENCE</scope>
    <source>
        <strain evidence="3">HI-2016</strain>
    </source>
</reference>
<comment type="caution">
    <text evidence="3">The sequence shown here is derived from an EMBL/GenBank/DDBJ whole genome shotgun (WGS) entry which is preliminary data.</text>
</comment>
<dbReference type="PANTHER" id="PTHR15359">
    <property type="entry name" value="IG-LIKE DOMAIN-CONTAINING PROTEIN"/>
    <property type="match status" value="1"/>
</dbReference>
<dbReference type="OrthoDB" id="9944346at2759"/>
<name>A0A8T2MVZ8_9TELE</name>
<comment type="similarity">
    <text evidence="1">Belongs to the PCP4 family.</text>
</comment>
<dbReference type="AlphaFoldDB" id="A0A8T2MVZ8"/>
<evidence type="ECO:0000256" key="2">
    <source>
        <dbReference type="SAM" id="MobiDB-lite"/>
    </source>
</evidence>
<dbReference type="Proteomes" id="UP000824540">
    <property type="component" value="Unassembled WGS sequence"/>
</dbReference>
<sequence length="204" mass="21607">KERGRKREAGGLAEKIKRWKRREMEGVRGEREMGEIDSERHSIGCVDQLQETVMGVWVSYRTQYRVCGSATGHSIGCAGQPNDQETIETSKGLHPSAYTSNPAPAPASNPACASNPAPAPASNPAPALASNPAPAPASNPAPALAPNPASAFNPTLAMKASGGVGKPGIQDQEEEIDIDLDAPETEKAALAIQGQFRRFQKKKK</sequence>
<dbReference type="InterPro" id="IPR052142">
    <property type="entry name" value="Calmodulin_Regulator_PCP4-like"/>
</dbReference>
<feature type="compositionally biased region" description="Acidic residues" evidence="2">
    <location>
        <begin position="171"/>
        <end position="182"/>
    </location>
</feature>
<evidence type="ECO:0008006" key="5">
    <source>
        <dbReference type="Google" id="ProtNLM"/>
    </source>
</evidence>
<feature type="region of interest" description="Disordered" evidence="2">
    <location>
        <begin position="73"/>
        <end position="182"/>
    </location>
</feature>
<proteinExistence type="inferred from homology"/>
<dbReference type="PROSITE" id="PS50096">
    <property type="entry name" value="IQ"/>
    <property type="match status" value="1"/>
</dbReference>
<feature type="compositionally biased region" description="Pro residues" evidence="2">
    <location>
        <begin position="133"/>
        <end position="145"/>
    </location>
</feature>